<gene>
    <name evidence="1" type="ORF">GA0061105_10798</name>
</gene>
<reference evidence="1 2" key="1">
    <citation type="submission" date="2016-08" db="EMBL/GenBank/DDBJ databases">
        <authorList>
            <person name="Seilhamer J.J."/>
        </authorList>
    </citation>
    <scope>NUCLEOTIDE SEQUENCE [LARGE SCALE GENOMIC DNA]</scope>
    <source>
        <strain evidence="1 2">HBR26</strain>
    </source>
</reference>
<dbReference type="AlphaFoldDB" id="A0A1C3Y4L6"/>
<organism evidence="1 2">
    <name type="scientific">Rhizobium aethiopicum</name>
    <dbReference type="NCBI Taxonomy" id="1138170"/>
    <lineage>
        <taxon>Bacteria</taxon>
        <taxon>Pseudomonadati</taxon>
        <taxon>Pseudomonadota</taxon>
        <taxon>Alphaproteobacteria</taxon>
        <taxon>Hyphomicrobiales</taxon>
        <taxon>Rhizobiaceae</taxon>
        <taxon>Rhizobium/Agrobacterium group</taxon>
        <taxon>Rhizobium</taxon>
    </lineage>
</organism>
<evidence type="ECO:0000313" key="1">
    <source>
        <dbReference type="EMBL" id="SCB59411.1"/>
    </source>
</evidence>
<evidence type="ECO:0000313" key="2">
    <source>
        <dbReference type="Proteomes" id="UP000198723"/>
    </source>
</evidence>
<accession>A0A1C3Y4L6</accession>
<dbReference type="EMBL" id="FMAJ01000007">
    <property type="protein sequence ID" value="SCB59411.1"/>
    <property type="molecule type" value="Genomic_DNA"/>
</dbReference>
<sequence length="109" mass="11736">MYSGVELLFLLPLLPARENGYVAALSSSLYVTGTEVAREPEGLGRSAVAAPTRIPNAKNQAAFSRSFFQLPLAARLFISARCVNSRWPAATFSGLPFQAFSALSCRARP</sequence>
<proteinExistence type="predicted"/>
<dbReference type="Proteomes" id="UP000198723">
    <property type="component" value="Unassembled WGS sequence"/>
</dbReference>
<protein>
    <submittedName>
        <fullName evidence="1">Uncharacterized protein</fullName>
    </submittedName>
</protein>
<name>A0A1C3Y4L6_9HYPH</name>